<dbReference type="Gene3D" id="3.90.1860.10">
    <property type="entry name" value="tRNA-splicing ligase RtcB"/>
    <property type="match status" value="1"/>
</dbReference>
<gene>
    <name evidence="16" type="ORF">B3C1_16094</name>
</gene>
<evidence type="ECO:0000256" key="6">
    <source>
        <dbReference type="ARBA" id="ARBA00022741"/>
    </source>
</evidence>
<feature type="binding site" evidence="15">
    <location>
        <position position="186"/>
    </location>
    <ligand>
        <name>Mn(2+)</name>
        <dbReference type="ChEBI" id="CHEBI:29035"/>
        <label>2</label>
    </ligand>
</feature>
<feature type="binding site" evidence="14">
    <location>
        <begin position="278"/>
        <end position="279"/>
    </location>
    <ligand>
        <name>GMP</name>
        <dbReference type="ChEBI" id="CHEBI:58115"/>
    </ligand>
</feature>
<comment type="catalytic activity">
    <reaction evidence="12">
        <text>a 3'-end 2',3'-cyclophospho-ribonucleotide-RNA + a 5'-end dephospho-ribonucleoside-RNA + GTP + H2O = a ribonucleotidyl-ribonucleotide-RNA + GMP + diphosphate + H(+)</text>
        <dbReference type="Rhea" id="RHEA:68080"/>
        <dbReference type="Rhea" id="RHEA-COMP:10464"/>
        <dbReference type="Rhea" id="RHEA-COMP:13936"/>
        <dbReference type="Rhea" id="RHEA-COMP:17355"/>
        <dbReference type="ChEBI" id="CHEBI:15377"/>
        <dbReference type="ChEBI" id="CHEBI:15378"/>
        <dbReference type="ChEBI" id="CHEBI:33019"/>
        <dbReference type="ChEBI" id="CHEBI:37565"/>
        <dbReference type="ChEBI" id="CHEBI:58115"/>
        <dbReference type="ChEBI" id="CHEBI:83064"/>
        <dbReference type="ChEBI" id="CHEBI:138284"/>
        <dbReference type="ChEBI" id="CHEBI:173118"/>
        <dbReference type="EC" id="6.5.1.8"/>
    </reaction>
</comment>
<comment type="catalytic activity">
    <reaction evidence="11">
        <text>a 3'-end 3'-phospho-ribonucleotide-RNA + a 5'-end dephospho-ribonucleoside-RNA + GTP = a ribonucleotidyl-ribonucleotide-RNA + GMP + diphosphate</text>
        <dbReference type="Rhea" id="RHEA:68076"/>
        <dbReference type="Rhea" id="RHEA-COMP:10463"/>
        <dbReference type="Rhea" id="RHEA-COMP:13936"/>
        <dbReference type="Rhea" id="RHEA-COMP:17355"/>
        <dbReference type="ChEBI" id="CHEBI:33019"/>
        <dbReference type="ChEBI" id="CHEBI:37565"/>
        <dbReference type="ChEBI" id="CHEBI:58115"/>
        <dbReference type="ChEBI" id="CHEBI:83062"/>
        <dbReference type="ChEBI" id="CHEBI:138284"/>
        <dbReference type="ChEBI" id="CHEBI:173118"/>
        <dbReference type="EC" id="6.5.1.8"/>
    </reaction>
</comment>
<dbReference type="InterPro" id="IPR052915">
    <property type="entry name" value="RtcB-like"/>
</dbReference>
<protein>
    <recommendedName>
        <fullName evidence="10">3'-phosphate/5'-hydroxy nucleic acid ligase</fullName>
        <ecNumber evidence="3">6.5.1.8</ecNumber>
    </recommendedName>
    <alternativeName>
        <fullName evidence="10">3'-phosphate/5'-hydroxy nucleic acid ligase</fullName>
    </alternativeName>
</protein>
<feature type="binding site" evidence="15">
    <location>
        <position position="75"/>
    </location>
    <ligand>
        <name>Mn(2+)</name>
        <dbReference type="ChEBI" id="CHEBI:29035"/>
        <label>1</label>
    </ligand>
</feature>
<dbReference type="EMBL" id="AMRI01000027">
    <property type="protein sequence ID" value="EKE68922.1"/>
    <property type="molecule type" value="Genomic_DNA"/>
</dbReference>
<evidence type="ECO:0000256" key="15">
    <source>
        <dbReference type="PIRSR" id="PIRSR601233-3"/>
    </source>
</evidence>
<feature type="binding site" evidence="15">
    <location>
        <position position="278"/>
    </location>
    <ligand>
        <name>Mn(2+)</name>
        <dbReference type="ChEBI" id="CHEBI:29035"/>
        <label>2</label>
    </ligand>
</feature>
<feature type="binding site" evidence="14">
    <location>
        <position position="317"/>
    </location>
    <ligand>
        <name>GMP</name>
        <dbReference type="ChEBI" id="CHEBI:58115"/>
    </ligand>
</feature>
<keyword evidence="7" id="KW-0692">RNA repair</keyword>
<dbReference type="RefSeq" id="WP_008486130.1">
    <property type="nucleotide sequence ID" value="NZ_AMRI01000027.1"/>
</dbReference>
<dbReference type="OrthoDB" id="9802323at2"/>
<dbReference type="PANTHER" id="PTHR43749:SF2">
    <property type="entry name" value="RNA-SPLICING LIGASE RTCB"/>
    <property type="match status" value="1"/>
</dbReference>
<dbReference type="Proteomes" id="UP000006755">
    <property type="component" value="Unassembled WGS sequence"/>
</dbReference>
<dbReference type="GO" id="GO:0005525">
    <property type="term" value="F:GTP binding"/>
    <property type="evidence" value="ECO:0007669"/>
    <property type="project" value="UniProtKB-KW"/>
</dbReference>
<sequence length="405" mass="43895">MQYQVTKSQGGLIKSWTKGVPFDPKAQAQLANLAALPFVGPWVAAMPDVHLGKGATIGSVLPTQGAIIPAAVGVDIGCGMMAVCTDLHARQLPDSLAALRSELERVIPHGRTQGGRRGQDRGAWHNVPDDIAGVWQQLQGGFKVLCDKHPELEKTNNVNHLGTLGTGNHFVELCLDERDQVWLMLHSGSRGVGNRIGEHFIALAKKEMERHQIQLPDSDLAYLREGSAHFDDYVAAVGWAQQYARLNRQAMMQRALGALARVLGKAVVVEQQAVNCHHNYVQQEQHFGETVWLTRKGAVSAQQGELGIIPGSMGARSFIVRGKGNAQSFCSCSHGAGRVMSRTEAKKRISVAEHAKATAHVECRKDAEVVDESPAAYKDIDAVMAAQADLVEVVHTLRQVICVKG</sequence>
<reference evidence="16 17" key="1">
    <citation type="journal article" date="2012" name="J. Bacteriol.">
        <title>Genome Sequence of Gallaecimonas xiamenensis Type Strain 3-C-1.</title>
        <authorList>
            <person name="Lai Q."/>
            <person name="Wang L."/>
            <person name="Wang W."/>
            <person name="Shao Z."/>
        </authorList>
    </citation>
    <scope>NUCLEOTIDE SEQUENCE [LARGE SCALE GENOMIC DNA]</scope>
    <source>
        <strain evidence="16 17">3-C-1</strain>
    </source>
</reference>
<feature type="binding site" evidence="14">
    <location>
        <begin position="334"/>
        <end position="337"/>
    </location>
    <ligand>
        <name>GMP</name>
        <dbReference type="ChEBI" id="CHEBI:58115"/>
    </ligand>
</feature>
<feature type="binding site" evidence="14">
    <location>
        <begin position="310"/>
        <end position="313"/>
    </location>
    <ligand>
        <name>GMP</name>
        <dbReference type="ChEBI" id="CHEBI:58115"/>
    </ligand>
</feature>
<dbReference type="eggNOG" id="COG1690">
    <property type="taxonomic scope" value="Bacteria"/>
</dbReference>
<dbReference type="GO" id="GO:0003909">
    <property type="term" value="F:DNA ligase activity"/>
    <property type="evidence" value="ECO:0007669"/>
    <property type="project" value="TreeGrafter"/>
</dbReference>
<keyword evidence="8 14" id="KW-0342">GTP-binding</keyword>
<evidence type="ECO:0000256" key="14">
    <source>
        <dbReference type="PIRSR" id="PIRSR601233-2"/>
    </source>
</evidence>
<dbReference type="GO" id="GO:0006396">
    <property type="term" value="P:RNA processing"/>
    <property type="evidence" value="ECO:0007669"/>
    <property type="project" value="InterPro"/>
</dbReference>
<evidence type="ECO:0000256" key="3">
    <source>
        <dbReference type="ARBA" id="ARBA00012726"/>
    </source>
</evidence>
<feature type="binding site" evidence="15">
    <location>
        <position position="169"/>
    </location>
    <ligand>
        <name>Mn(2+)</name>
        <dbReference type="ChEBI" id="CHEBI:29035"/>
        <label>1</label>
    </ligand>
</feature>
<evidence type="ECO:0000256" key="8">
    <source>
        <dbReference type="ARBA" id="ARBA00023134"/>
    </source>
</evidence>
<evidence type="ECO:0000256" key="10">
    <source>
        <dbReference type="ARBA" id="ARBA00030221"/>
    </source>
</evidence>
<evidence type="ECO:0000256" key="9">
    <source>
        <dbReference type="ARBA" id="ARBA00023211"/>
    </source>
</evidence>
<comment type="caution">
    <text evidence="16">The sequence shown here is derived from an EMBL/GenBank/DDBJ whole genome shotgun (WGS) entry which is preliminary data.</text>
</comment>
<keyword evidence="5 15" id="KW-0479">Metal-binding</keyword>
<feature type="active site" description="GMP-histidine intermediate" evidence="13">
    <location>
        <position position="334"/>
    </location>
</feature>
<feature type="binding site" evidence="14">
    <location>
        <begin position="168"/>
        <end position="172"/>
    </location>
    <ligand>
        <name>GMP</name>
        <dbReference type="ChEBI" id="CHEBI:58115"/>
    </ligand>
</feature>
<dbReference type="EC" id="6.5.1.8" evidence="3"/>
<dbReference type="SUPFAM" id="SSF103365">
    <property type="entry name" value="Hypothetical protein PH1602"/>
    <property type="match status" value="1"/>
</dbReference>
<evidence type="ECO:0000256" key="11">
    <source>
        <dbReference type="ARBA" id="ARBA00047746"/>
    </source>
</evidence>
<dbReference type="Pfam" id="PF01139">
    <property type="entry name" value="RtcB"/>
    <property type="match status" value="1"/>
</dbReference>
<dbReference type="InterPro" id="IPR036025">
    <property type="entry name" value="RtcB-like_sf"/>
</dbReference>
<evidence type="ECO:0000256" key="4">
    <source>
        <dbReference type="ARBA" id="ARBA00022598"/>
    </source>
</evidence>
<dbReference type="PATRIC" id="fig|745411.4.peg.3168"/>
<comment type="subunit">
    <text evidence="2">Monomer.</text>
</comment>
<evidence type="ECO:0000256" key="1">
    <source>
        <dbReference type="ARBA" id="ARBA00008071"/>
    </source>
</evidence>
<dbReference type="PANTHER" id="PTHR43749">
    <property type="entry name" value="RNA-SPLICING LIGASE RTCB"/>
    <property type="match status" value="1"/>
</dbReference>
<proteinExistence type="inferred from homology"/>
<keyword evidence="17" id="KW-1185">Reference proteome</keyword>
<evidence type="ECO:0000256" key="12">
    <source>
        <dbReference type="ARBA" id="ARBA00049514"/>
    </source>
</evidence>
<dbReference type="GO" id="GO:0006281">
    <property type="term" value="P:DNA repair"/>
    <property type="evidence" value="ECO:0007669"/>
    <property type="project" value="TreeGrafter"/>
</dbReference>
<evidence type="ECO:0000313" key="16">
    <source>
        <dbReference type="EMBL" id="EKE68922.1"/>
    </source>
</evidence>
<comment type="similarity">
    <text evidence="1">Belongs to the RtcB family.</text>
</comment>
<evidence type="ECO:0000313" key="17">
    <source>
        <dbReference type="Proteomes" id="UP000006755"/>
    </source>
</evidence>
<dbReference type="InterPro" id="IPR001233">
    <property type="entry name" value="RtcB"/>
</dbReference>
<feature type="binding site" evidence="14">
    <location>
        <position position="404"/>
    </location>
    <ligand>
        <name>GMP</name>
        <dbReference type="ChEBI" id="CHEBI:58115"/>
    </ligand>
</feature>
<keyword evidence="9 15" id="KW-0464">Manganese</keyword>
<organism evidence="16 17">
    <name type="scientific">Gallaecimonas xiamenensis 3-C-1</name>
    <dbReference type="NCBI Taxonomy" id="745411"/>
    <lineage>
        <taxon>Bacteria</taxon>
        <taxon>Pseudomonadati</taxon>
        <taxon>Pseudomonadota</taxon>
        <taxon>Gammaproteobacteria</taxon>
        <taxon>Enterobacterales</taxon>
        <taxon>Gallaecimonadaceae</taxon>
        <taxon>Gallaecimonas</taxon>
    </lineage>
</organism>
<dbReference type="STRING" id="745411.B3C1_16094"/>
<evidence type="ECO:0000256" key="13">
    <source>
        <dbReference type="PIRSR" id="PIRSR601233-1"/>
    </source>
</evidence>
<dbReference type="FunFam" id="3.90.1860.10:FF:000002">
    <property type="entry name" value="RNA-splicing ligase RtcB"/>
    <property type="match status" value="1"/>
</dbReference>
<evidence type="ECO:0000256" key="7">
    <source>
        <dbReference type="ARBA" id="ARBA00022800"/>
    </source>
</evidence>
<dbReference type="GO" id="GO:0030145">
    <property type="term" value="F:manganese ion binding"/>
    <property type="evidence" value="ECO:0007669"/>
    <property type="project" value="TreeGrafter"/>
</dbReference>
<name>K2J252_9GAMM</name>
<comment type="cofactor">
    <cofactor evidence="15">
        <name>Mn(2+)</name>
        <dbReference type="ChEBI" id="CHEBI:29035"/>
    </cofactor>
    <text evidence="15">Binds 2 manganese ions per subunit.</text>
</comment>
<evidence type="ECO:0000256" key="2">
    <source>
        <dbReference type="ARBA" id="ARBA00011245"/>
    </source>
</evidence>
<accession>K2J252</accession>
<dbReference type="GO" id="GO:0170057">
    <property type="term" value="F:RNA ligase (GTP) activity"/>
    <property type="evidence" value="ECO:0007669"/>
    <property type="project" value="UniProtKB-EC"/>
</dbReference>
<evidence type="ECO:0000256" key="5">
    <source>
        <dbReference type="ARBA" id="ARBA00022723"/>
    </source>
</evidence>
<dbReference type="AlphaFoldDB" id="K2J252"/>
<keyword evidence="4" id="KW-0436">Ligase</keyword>
<dbReference type="GO" id="GO:0042245">
    <property type="term" value="P:RNA repair"/>
    <property type="evidence" value="ECO:0007669"/>
    <property type="project" value="UniProtKB-KW"/>
</dbReference>
<keyword evidence="6 14" id="KW-0547">Nucleotide-binding</keyword>